<comment type="caution">
    <text evidence="1">The sequence shown here is derived from an EMBL/GenBank/DDBJ whole genome shotgun (WGS) entry which is preliminary data.</text>
</comment>
<sequence length="233" mass="25157">MAEIFPVETRGVGKPDYSREVSAGRERAGISLKYNQQLLAWGLCWTDMVGYPQVPAVPWVKPRLASGAPAHLIDFATGDALPYVTPAGYVFTMVQKDWTCNEDIELWLYGSTPSEADGGSLVLIACPGISPGGDNVYVNPVYTYTSLTLDPTSAYSHSWDVVVVNKGVGDMEGGIVLAAIMEAVGTSPFPDTKQCRCPLCHHLQTVKVGTTIIVCANCGKTYFVQDFSKIRGL</sequence>
<gene>
    <name evidence="1" type="ORF">S12H4_04287</name>
</gene>
<dbReference type="AlphaFoldDB" id="X1QWQ1"/>
<dbReference type="EMBL" id="BARW01001303">
    <property type="protein sequence ID" value="GAI72703.1"/>
    <property type="molecule type" value="Genomic_DNA"/>
</dbReference>
<name>X1QWQ1_9ZZZZ</name>
<evidence type="ECO:0000313" key="1">
    <source>
        <dbReference type="EMBL" id="GAI72703.1"/>
    </source>
</evidence>
<reference evidence="1" key="1">
    <citation type="journal article" date="2014" name="Front. Microbiol.">
        <title>High frequency of phylogenetically diverse reductive dehalogenase-homologous genes in deep subseafloor sedimentary metagenomes.</title>
        <authorList>
            <person name="Kawai M."/>
            <person name="Futagami T."/>
            <person name="Toyoda A."/>
            <person name="Takaki Y."/>
            <person name="Nishi S."/>
            <person name="Hori S."/>
            <person name="Arai W."/>
            <person name="Tsubouchi T."/>
            <person name="Morono Y."/>
            <person name="Uchiyama I."/>
            <person name="Ito T."/>
            <person name="Fujiyama A."/>
            <person name="Inagaki F."/>
            <person name="Takami H."/>
        </authorList>
    </citation>
    <scope>NUCLEOTIDE SEQUENCE</scope>
    <source>
        <strain evidence="1">Expedition CK06-06</strain>
    </source>
</reference>
<accession>X1QWQ1</accession>
<proteinExistence type="predicted"/>
<organism evidence="1">
    <name type="scientific">marine sediment metagenome</name>
    <dbReference type="NCBI Taxonomy" id="412755"/>
    <lineage>
        <taxon>unclassified sequences</taxon>
        <taxon>metagenomes</taxon>
        <taxon>ecological metagenomes</taxon>
    </lineage>
</organism>
<protein>
    <submittedName>
        <fullName evidence="1">Uncharacterized protein</fullName>
    </submittedName>
</protein>